<dbReference type="EMBL" id="VXIS01000017">
    <property type="protein sequence ID" value="KAA8913141.1"/>
    <property type="molecule type" value="Genomic_DNA"/>
</dbReference>
<dbReference type="AlphaFoldDB" id="A0A5J5F816"/>
<comment type="subcellular location">
    <subcellularLocation>
        <location evidence="1">Mitochondrion</location>
    </subcellularLocation>
</comment>
<dbReference type="InterPro" id="IPR049083">
    <property type="entry name" value="TACO1_YebC_N"/>
</dbReference>
<dbReference type="Gene3D" id="3.30.70.980">
    <property type="match status" value="2"/>
</dbReference>
<evidence type="ECO:0000313" key="6">
    <source>
        <dbReference type="EMBL" id="KAA8913141.1"/>
    </source>
</evidence>
<dbReference type="FunCoup" id="A0A5J5F816">
    <property type="interactions" value="319"/>
</dbReference>
<feature type="compositionally biased region" description="Low complexity" evidence="3">
    <location>
        <begin position="39"/>
        <end position="49"/>
    </location>
</feature>
<dbReference type="InterPro" id="IPR017856">
    <property type="entry name" value="Integrase-like_N"/>
</dbReference>
<dbReference type="InParanoid" id="A0A5J5F816"/>
<accession>A0A5J5F816</accession>
<proteinExistence type="inferred from homology"/>
<dbReference type="FunFam" id="1.10.10.200:FF:000002">
    <property type="entry name" value="Probable transcriptional regulatory protein CLM62_37755"/>
    <property type="match status" value="1"/>
</dbReference>
<evidence type="ECO:0000256" key="2">
    <source>
        <dbReference type="ARBA" id="ARBA00008724"/>
    </source>
</evidence>
<dbReference type="GO" id="GO:0005739">
    <property type="term" value="C:mitochondrion"/>
    <property type="evidence" value="ECO:0007669"/>
    <property type="project" value="UniProtKB-SubCell"/>
</dbReference>
<dbReference type="Pfam" id="PF01709">
    <property type="entry name" value="Transcrip_reg"/>
    <property type="match status" value="1"/>
</dbReference>
<dbReference type="PANTHER" id="PTHR12532">
    <property type="entry name" value="TRANSLATIONAL ACTIVATOR OF CYTOCHROME C OXIDASE 1"/>
    <property type="match status" value="1"/>
</dbReference>
<protein>
    <submittedName>
        <fullName evidence="6">Transcriptional regulator TACO1-like protein</fullName>
    </submittedName>
</protein>
<comment type="caution">
    <text evidence="6">The sequence shown here is derived from an EMBL/GenBank/DDBJ whole genome shotgun (WGS) entry which is preliminary data.</text>
</comment>
<evidence type="ECO:0000256" key="3">
    <source>
        <dbReference type="SAM" id="MobiDB-lite"/>
    </source>
</evidence>
<feature type="domain" description="TACO1/YebC-like N-terminal" evidence="5">
    <location>
        <begin position="49"/>
        <end position="119"/>
    </location>
</feature>
<gene>
    <name evidence="6" type="ORF">FN846DRAFT_931013</name>
</gene>
<dbReference type="HAMAP" id="MF_00693">
    <property type="entry name" value="Transcrip_reg_TACO1"/>
    <property type="match status" value="1"/>
</dbReference>
<evidence type="ECO:0000313" key="7">
    <source>
        <dbReference type="Proteomes" id="UP000326924"/>
    </source>
</evidence>
<evidence type="ECO:0000259" key="5">
    <source>
        <dbReference type="Pfam" id="PF20772"/>
    </source>
</evidence>
<feature type="domain" description="TACO1/YebC-like second and third" evidence="4">
    <location>
        <begin position="128"/>
        <end position="293"/>
    </location>
</feature>
<sequence>MRTPILRAVKCLCRISSQPTAALRPYPAATATAAIRPFSSTSSTASGHSRWSKIKHDKGKADARRGASYSKLSQEITYASREGGLDMSSNLRLKAAVEAAKKAGMPKDRITTALERGQGRSTSGAALETVLVEAIGPGNVALVVDCLTDNKLRTLQDVKYILGKHNGQVTPTSYLFARKGMVRVVAGSGGHEFDSVLESALEIEGTEDVEEVAEGEDGKPEILITTKPARTGPVATEIRQRLPGLKVINYGIEWVPNEDTMVGDLSEKNGQSLSELLEKLEEADDVSDVYTNAKA</sequence>
<evidence type="ECO:0000256" key="1">
    <source>
        <dbReference type="ARBA" id="ARBA00004173"/>
    </source>
</evidence>
<dbReference type="InterPro" id="IPR048300">
    <property type="entry name" value="TACO1_YebC-like_2nd/3rd_dom"/>
</dbReference>
<dbReference type="InterPro" id="IPR002876">
    <property type="entry name" value="Transcrip_reg_TACO1-like"/>
</dbReference>
<dbReference type="SUPFAM" id="SSF75625">
    <property type="entry name" value="YebC-like"/>
    <property type="match status" value="1"/>
</dbReference>
<dbReference type="Pfam" id="PF20772">
    <property type="entry name" value="TACO1_YebC_N"/>
    <property type="match status" value="1"/>
</dbReference>
<evidence type="ECO:0000259" key="4">
    <source>
        <dbReference type="Pfam" id="PF01709"/>
    </source>
</evidence>
<keyword evidence="7" id="KW-1185">Reference proteome</keyword>
<comment type="similarity">
    <text evidence="2">Belongs to the TACO1 family.</text>
</comment>
<organism evidence="6 7">
    <name type="scientific">Sphaerosporella brunnea</name>
    <dbReference type="NCBI Taxonomy" id="1250544"/>
    <lineage>
        <taxon>Eukaryota</taxon>
        <taxon>Fungi</taxon>
        <taxon>Dikarya</taxon>
        <taxon>Ascomycota</taxon>
        <taxon>Pezizomycotina</taxon>
        <taxon>Pezizomycetes</taxon>
        <taxon>Pezizales</taxon>
        <taxon>Pyronemataceae</taxon>
        <taxon>Sphaerosporella</taxon>
    </lineage>
</organism>
<feature type="region of interest" description="Disordered" evidence="3">
    <location>
        <begin position="39"/>
        <end position="66"/>
    </location>
</feature>
<dbReference type="OrthoDB" id="2017544at2759"/>
<reference evidence="6 7" key="1">
    <citation type="submission" date="2019-09" db="EMBL/GenBank/DDBJ databases">
        <title>Draft genome of the ectomycorrhizal ascomycete Sphaerosporella brunnea.</title>
        <authorList>
            <consortium name="DOE Joint Genome Institute"/>
            <person name="Benucci G.M."/>
            <person name="Marozzi G."/>
            <person name="Antonielli L."/>
            <person name="Sanchez S."/>
            <person name="Marco P."/>
            <person name="Wang X."/>
            <person name="Falini L.B."/>
            <person name="Barry K."/>
            <person name="Haridas S."/>
            <person name="Lipzen A."/>
            <person name="Labutti K."/>
            <person name="Grigoriev I.V."/>
            <person name="Murat C."/>
            <person name="Martin F."/>
            <person name="Albertini E."/>
            <person name="Donnini D."/>
            <person name="Bonito G."/>
        </authorList>
    </citation>
    <scope>NUCLEOTIDE SEQUENCE [LARGE SCALE GENOMIC DNA]</scope>
    <source>
        <strain evidence="6 7">Sb_GMNB300</strain>
    </source>
</reference>
<dbReference type="Gene3D" id="1.10.10.200">
    <property type="match status" value="1"/>
</dbReference>
<dbReference type="Proteomes" id="UP000326924">
    <property type="component" value="Unassembled WGS sequence"/>
</dbReference>
<dbReference type="InterPro" id="IPR029072">
    <property type="entry name" value="YebC-like"/>
</dbReference>
<dbReference type="InterPro" id="IPR026564">
    <property type="entry name" value="Transcrip_reg_TACO1-like_dom3"/>
</dbReference>
<name>A0A5J5F816_9PEZI</name>
<dbReference type="PANTHER" id="PTHR12532:SF0">
    <property type="entry name" value="TRANSLATIONAL ACTIVATOR OF CYTOCHROME C OXIDASE 1"/>
    <property type="match status" value="1"/>
</dbReference>